<proteinExistence type="predicted"/>
<dbReference type="SUPFAM" id="SSF51306">
    <property type="entry name" value="LexA/Signal peptidase"/>
    <property type="match status" value="1"/>
</dbReference>
<evidence type="ECO:0000313" key="3">
    <source>
        <dbReference type="Proteomes" id="UP000554342"/>
    </source>
</evidence>
<dbReference type="AlphaFoldDB" id="A0A840Z3E2"/>
<evidence type="ECO:0000313" key="2">
    <source>
        <dbReference type="EMBL" id="MBB5720319.1"/>
    </source>
</evidence>
<feature type="domain" description="Peptidase S26" evidence="1">
    <location>
        <begin position="10"/>
        <end position="164"/>
    </location>
</feature>
<accession>A0A840Z3E2</accession>
<dbReference type="Gene3D" id="2.10.109.10">
    <property type="entry name" value="Umud Fragment, subunit A"/>
    <property type="match status" value="1"/>
</dbReference>
<keyword evidence="3" id="KW-1185">Reference proteome</keyword>
<dbReference type="Pfam" id="PF10502">
    <property type="entry name" value="Peptidase_S26"/>
    <property type="match status" value="1"/>
</dbReference>
<comment type="caution">
    <text evidence="2">The sequence shown here is derived from an EMBL/GenBank/DDBJ whole genome shotgun (WGS) entry which is preliminary data.</text>
</comment>
<dbReference type="GO" id="GO:0004252">
    <property type="term" value="F:serine-type endopeptidase activity"/>
    <property type="evidence" value="ECO:0007669"/>
    <property type="project" value="InterPro"/>
</dbReference>
<sequence length="167" mass="18109">MMVRVLTCGSMALAALLIPVVHHPAPRLIWNASASVPIGLYRIERDSAPAVGELVAVRPSPPLARYMDARRYVEAGVLLVKPIAATNGATVCRRGLSVTIDNRAVATALPHDRLGRSLPVWAGCRRLGANDLFLVAPAHKDSFDSRYFGLIESRQVVGRAVPLWTRP</sequence>
<name>A0A840Z3E2_9SPHN</name>
<evidence type="ECO:0000259" key="1">
    <source>
        <dbReference type="Pfam" id="PF10502"/>
    </source>
</evidence>
<dbReference type="EMBL" id="JACIJI010000012">
    <property type="protein sequence ID" value="MBB5720319.1"/>
    <property type="molecule type" value="Genomic_DNA"/>
</dbReference>
<reference evidence="2 3" key="1">
    <citation type="submission" date="2020-08" db="EMBL/GenBank/DDBJ databases">
        <title>Genomic Encyclopedia of Type Strains, Phase IV (KMG-IV): sequencing the most valuable type-strain genomes for metagenomic binning, comparative biology and taxonomic classification.</title>
        <authorList>
            <person name="Goeker M."/>
        </authorList>
    </citation>
    <scope>NUCLEOTIDE SEQUENCE [LARGE SCALE GENOMIC DNA]</scope>
    <source>
        <strain evidence="2 3">DSM 27203</strain>
    </source>
</reference>
<dbReference type="Proteomes" id="UP000554342">
    <property type="component" value="Unassembled WGS sequence"/>
</dbReference>
<organism evidence="2 3">
    <name type="scientific">Stakelama sediminis</name>
    <dbReference type="NCBI Taxonomy" id="463200"/>
    <lineage>
        <taxon>Bacteria</taxon>
        <taxon>Pseudomonadati</taxon>
        <taxon>Pseudomonadota</taxon>
        <taxon>Alphaproteobacteria</taxon>
        <taxon>Sphingomonadales</taxon>
        <taxon>Sphingomonadaceae</taxon>
        <taxon>Stakelama</taxon>
    </lineage>
</organism>
<dbReference type="InterPro" id="IPR019533">
    <property type="entry name" value="Peptidase_S26"/>
</dbReference>
<dbReference type="InterPro" id="IPR036286">
    <property type="entry name" value="LexA/Signal_pep-like_sf"/>
</dbReference>
<dbReference type="GO" id="GO:0006465">
    <property type="term" value="P:signal peptide processing"/>
    <property type="evidence" value="ECO:0007669"/>
    <property type="project" value="InterPro"/>
</dbReference>
<gene>
    <name evidence="2" type="ORF">FHR23_003284</name>
</gene>
<protein>
    <submittedName>
        <fullName evidence="2">Conjugative transfer signal peptidase TraF</fullName>
    </submittedName>
</protein>